<protein>
    <submittedName>
        <fullName evidence="6">NUDIX domain-containing protein</fullName>
    </submittedName>
</protein>
<comment type="cofactor">
    <cofactor evidence="1">
        <name>Mg(2+)</name>
        <dbReference type="ChEBI" id="CHEBI:18420"/>
    </cofactor>
</comment>
<reference evidence="7" key="1">
    <citation type="journal article" date="2019" name="Int. J. Syst. Evol. Microbiol.">
        <title>The Global Catalogue of Microorganisms (GCM) 10K type strain sequencing project: providing services to taxonomists for standard genome sequencing and annotation.</title>
        <authorList>
            <consortium name="The Broad Institute Genomics Platform"/>
            <consortium name="The Broad Institute Genome Sequencing Center for Infectious Disease"/>
            <person name="Wu L."/>
            <person name="Ma J."/>
        </authorList>
    </citation>
    <scope>NUCLEOTIDE SEQUENCE [LARGE SCALE GENOMIC DNA]</scope>
    <source>
        <strain evidence="7">CGMCC 4.7289</strain>
    </source>
</reference>
<gene>
    <name evidence="6" type="ORF">ACFOZ4_24165</name>
</gene>
<accession>A0ABV8LTL7</accession>
<keyword evidence="2" id="KW-0378">Hydrolase</keyword>
<dbReference type="PROSITE" id="PS51462">
    <property type="entry name" value="NUDIX"/>
    <property type="match status" value="1"/>
</dbReference>
<dbReference type="InterPro" id="IPR016181">
    <property type="entry name" value="Acyl_CoA_acyltransferase"/>
</dbReference>
<feature type="domain" description="N-acetyltransferase" evidence="4">
    <location>
        <begin position="118"/>
        <end position="272"/>
    </location>
</feature>
<evidence type="ECO:0000256" key="1">
    <source>
        <dbReference type="ARBA" id="ARBA00001946"/>
    </source>
</evidence>
<evidence type="ECO:0000313" key="7">
    <source>
        <dbReference type="Proteomes" id="UP001595816"/>
    </source>
</evidence>
<keyword evidence="3" id="KW-0460">Magnesium</keyword>
<dbReference type="InterPro" id="IPR000086">
    <property type="entry name" value="NUDIX_hydrolase_dom"/>
</dbReference>
<proteinExistence type="predicted"/>
<evidence type="ECO:0000259" key="5">
    <source>
        <dbReference type="PROSITE" id="PS51462"/>
    </source>
</evidence>
<evidence type="ECO:0000256" key="3">
    <source>
        <dbReference type="ARBA" id="ARBA00022842"/>
    </source>
</evidence>
<dbReference type="InterPro" id="IPR000182">
    <property type="entry name" value="GNAT_dom"/>
</dbReference>
<dbReference type="SUPFAM" id="SSF55811">
    <property type="entry name" value="Nudix"/>
    <property type="match status" value="1"/>
</dbReference>
<evidence type="ECO:0000259" key="4">
    <source>
        <dbReference type="PROSITE" id="PS51186"/>
    </source>
</evidence>
<name>A0ABV8LTL7_9ACTN</name>
<evidence type="ECO:0000256" key="2">
    <source>
        <dbReference type="ARBA" id="ARBA00022801"/>
    </source>
</evidence>
<sequence>MGEHELRDEVLAAAAAWVWTPYDATVATSDDVTVVVHEGKGTVQRADGADPARLVTQALRLTGANGGEAVVFVVHPLTTPAHLGDELTRRGSEIVGEHDICAYDLSEGLPELAAPADVTIERVDTPEQLAEAYAVAAEAFGQPLPSPEFAAGEAAELAQQIAAGAGRTIFRYLARIDGRAVGSAGLTMDDGVAKLWGGGVLADTRGRGAYRALLAVRLAQAATLAARFALTRARIGTSSPILRRAGFVAYGREVQHQLPVRRASAEHYRSLPHKILGSGAVFFDESGRVLIVEPSYKDHWEIPGGVVERNEPPLAGAHREVLEELSLDRSLGRLLVVDWSPPRGRRTVDLMAFVFDGGVLTEADVAAIRLQPEELRGYRFCRIDDEVNETAGLLPPILTKRVAAAVRARAAGVTVYLESGDPIDGTVTPSQG</sequence>
<dbReference type="Pfam" id="PF00293">
    <property type="entry name" value="NUDIX"/>
    <property type="match status" value="1"/>
</dbReference>
<dbReference type="Gene3D" id="3.90.79.10">
    <property type="entry name" value="Nucleoside Triphosphate Pyrophosphohydrolase"/>
    <property type="match status" value="1"/>
</dbReference>
<feature type="domain" description="Nudix hydrolase" evidence="5">
    <location>
        <begin position="273"/>
        <end position="399"/>
    </location>
</feature>
<dbReference type="SUPFAM" id="SSF55729">
    <property type="entry name" value="Acyl-CoA N-acyltransferases (Nat)"/>
    <property type="match status" value="1"/>
</dbReference>
<evidence type="ECO:0000313" key="6">
    <source>
        <dbReference type="EMBL" id="MFC4133718.1"/>
    </source>
</evidence>
<dbReference type="RefSeq" id="WP_253750512.1">
    <property type="nucleotide sequence ID" value="NZ_JAMZDZ010000001.1"/>
</dbReference>
<comment type="caution">
    <text evidence="6">The sequence shown here is derived from an EMBL/GenBank/DDBJ whole genome shotgun (WGS) entry which is preliminary data.</text>
</comment>
<dbReference type="EMBL" id="JBHSAY010000013">
    <property type="protein sequence ID" value="MFC4133718.1"/>
    <property type="molecule type" value="Genomic_DNA"/>
</dbReference>
<dbReference type="PANTHER" id="PTHR43046:SF12">
    <property type="entry name" value="GDP-MANNOSE MANNOSYL HYDROLASE"/>
    <property type="match status" value="1"/>
</dbReference>
<dbReference type="PROSITE" id="PS51186">
    <property type="entry name" value="GNAT"/>
    <property type="match status" value="1"/>
</dbReference>
<organism evidence="6 7">
    <name type="scientific">Hamadaea flava</name>
    <dbReference type="NCBI Taxonomy" id="1742688"/>
    <lineage>
        <taxon>Bacteria</taxon>
        <taxon>Bacillati</taxon>
        <taxon>Actinomycetota</taxon>
        <taxon>Actinomycetes</taxon>
        <taxon>Micromonosporales</taxon>
        <taxon>Micromonosporaceae</taxon>
        <taxon>Hamadaea</taxon>
    </lineage>
</organism>
<dbReference type="InterPro" id="IPR015797">
    <property type="entry name" value="NUDIX_hydrolase-like_dom_sf"/>
</dbReference>
<dbReference type="Gene3D" id="3.40.630.30">
    <property type="match status" value="1"/>
</dbReference>
<dbReference type="PANTHER" id="PTHR43046">
    <property type="entry name" value="GDP-MANNOSE MANNOSYL HYDROLASE"/>
    <property type="match status" value="1"/>
</dbReference>
<dbReference type="CDD" id="cd18876">
    <property type="entry name" value="NUDIX_Hydrolase"/>
    <property type="match status" value="1"/>
</dbReference>
<dbReference type="Proteomes" id="UP001595816">
    <property type="component" value="Unassembled WGS sequence"/>
</dbReference>
<keyword evidence="7" id="KW-1185">Reference proteome</keyword>